<dbReference type="InterPro" id="IPR001387">
    <property type="entry name" value="Cro/C1-type_HTH"/>
</dbReference>
<dbReference type="EMBL" id="JBHUGI010000034">
    <property type="protein sequence ID" value="MFD1929250.1"/>
    <property type="molecule type" value="Genomic_DNA"/>
</dbReference>
<evidence type="ECO:0000313" key="3">
    <source>
        <dbReference type="EMBL" id="MFD1929250.1"/>
    </source>
</evidence>
<dbReference type="Pfam" id="PF01381">
    <property type="entry name" value="HTH_3"/>
    <property type="match status" value="1"/>
</dbReference>
<dbReference type="PROSITE" id="PS50943">
    <property type="entry name" value="HTH_CROC1"/>
    <property type="match status" value="1"/>
</dbReference>
<feature type="domain" description="HTH cro/C1-type" evidence="2">
    <location>
        <begin position="7"/>
        <end position="60"/>
    </location>
</feature>
<dbReference type="Gene3D" id="1.25.40.10">
    <property type="entry name" value="Tetratricopeptide repeat domain"/>
    <property type="match status" value="1"/>
</dbReference>
<evidence type="ECO:0000313" key="4">
    <source>
        <dbReference type="Proteomes" id="UP001597218"/>
    </source>
</evidence>
<evidence type="ECO:0000259" key="2">
    <source>
        <dbReference type="PROSITE" id="PS50943"/>
    </source>
</evidence>
<dbReference type="SMART" id="SM00028">
    <property type="entry name" value="TPR"/>
    <property type="match status" value="4"/>
</dbReference>
<organism evidence="3 4">
    <name type="scientific">Sporosarcina siberiensis</name>
    <dbReference type="NCBI Taxonomy" id="1365606"/>
    <lineage>
        <taxon>Bacteria</taxon>
        <taxon>Bacillati</taxon>
        <taxon>Bacillota</taxon>
        <taxon>Bacilli</taxon>
        <taxon>Bacillales</taxon>
        <taxon>Caryophanaceae</taxon>
        <taxon>Sporosarcina</taxon>
    </lineage>
</organism>
<protein>
    <submittedName>
        <fullName evidence="3">Helix-turn-helix domain-containing protein</fullName>
    </submittedName>
</protein>
<name>A0ABW4SJS5_9BACL</name>
<proteinExistence type="predicted"/>
<dbReference type="InterPro" id="IPR011990">
    <property type="entry name" value="TPR-like_helical_dom_sf"/>
</dbReference>
<dbReference type="CDD" id="cd00093">
    <property type="entry name" value="HTH_XRE"/>
    <property type="match status" value="1"/>
</dbReference>
<dbReference type="RefSeq" id="WP_381539235.1">
    <property type="nucleotide sequence ID" value="NZ_JBHUGI010000034.1"/>
</dbReference>
<dbReference type="SUPFAM" id="SSF48452">
    <property type="entry name" value="TPR-like"/>
    <property type="match status" value="1"/>
</dbReference>
<dbReference type="InterPro" id="IPR019734">
    <property type="entry name" value="TPR_rpt"/>
</dbReference>
<dbReference type="PROSITE" id="PS50005">
    <property type="entry name" value="TPR"/>
    <property type="match status" value="1"/>
</dbReference>
<dbReference type="Proteomes" id="UP001597218">
    <property type="component" value="Unassembled WGS sequence"/>
</dbReference>
<evidence type="ECO:0000256" key="1">
    <source>
        <dbReference type="PROSITE-ProRule" id="PRU00339"/>
    </source>
</evidence>
<feature type="repeat" description="TPR" evidence="1">
    <location>
        <begin position="273"/>
        <end position="306"/>
    </location>
</feature>
<dbReference type="InterPro" id="IPR010982">
    <property type="entry name" value="Lambda_DNA-bd_dom_sf"/>
</dbReference>
<keyword evidence="4" id="KW-1185">Reference proteome</keyword>
<accession>A0ABW4SJS5</accession>
<dbReference type="Pfam" id="PF13181">
    <property type="entry name" value="TPR_8"/>
    <property type="match status" value="1"/>
</dbReference>
<dbReference type="SUPFAM" id="SSF47413">
    <property type="entry name" value="lambda repressor-like DNA-binding domains"/>
    <property type="match status" value="1"/>
</dbReference>
<keyword evidence="1" id="KW-0802">TPR repeat</keyword>
<sequence length="431" mass="50944">MNVGHLIRAERIRQEMKQVVIAKGICTPSYLSKIERNLISPSEEVIRLLFNKLDIAFDSLQKNDHQSDAEFAKLLKENYKAVITTRNDEFTKKKLDYLEEQSALFENDSLYYTYLLIVLRFRLILGGSLDECSREIGALEKISKSFNSFQIYLFKINKAIYYYATKNRIKSIEYLEGVLSIVDTIALEDWEKAELNYMLGLIYTADNRIFISIEYIRRALDYFRENFLMSRVLDCYVLIGVTRKKSEQFEESLESYLKAKQLCDEFNLYSQKGVIHHNLGSLYGMMGNNKKAIDYFKMSIKYKSDKNSRLISIFSLVMEYSKMRNKDLVNEWCDKGISLLDQLDSENLSSYYHHFIFYKSVNSQQGLSEEVAIQAINHFKTLQDYQYIYKYSIALAEWYYSNKKYKLSSITFNEANRFGYIYRKKKTWEDL</sequence>
<comment type="caution">
    <text evidence="3">The sequence shown here is derived from an EMBL/GenBank/DDBJ whole genome shotgun (WGS) entry which is preliminary data.</text>
</comment>
<dbReference type="SMART" id="SM00530">
    <property type="entry name" value="HTH_XRE"/>
    <property type="match status" value="1"/>
</dbReference>
<gene>
    <name evidence="3" type="ORF">ACFSFY_14500</name>
</gene>
<reference evidence="4" key="1">
    <citation type="journal article" date="2019" name="Int. J. Syst. Evol. Microbiol.">
        <title>The Global Catalogue of Microorganisms (GCM) 10K type strain sequencing project: providing services to taxonomists for standard genome sequencing and annotation.</title>
        <authorList>
            <consortium name="The Broad Institute Genomics Platform"/>
            <consortium name="The Broad Institute Genome Sequencing Center for Infectious Disease"/>
            <person name="Wu L."/>
            <person name="Ma J."/>
        </authorList>
    </citation>
    <scope>NUCLEOTIDE SEQUENCE [LARGE SCALE GENOMIC DNA]</scope>
    <source>
        <strain evidence="4">CGMCC 4.7177</strain>
    </source>
</reference>
<dbReference type="Gene3D" id="1.10.260.40">
    <property type="entry name" value="lambda repressor-like DNA-binding domains"/>
    <property type="match status" value="1"/>
</dbReference>